<proteinExistence type="predicted"/>
<accession>A0ACB8C131</accession>
<organism evidence="1 2">
    <name type="scientific">Leucogyrophana mollusca</name>
    <dbReference type="NCBI Taxonomy" id="85980"/>
    <lineage>
        <taxon>Eukaryota</taxon>
        <taxon>Fungi</taxon>
        <taxon>Dikarya</taxon>
        <taxon>Basidiomycota</taxon>
        <taxon>Agaricomycotina</taxon>
        <taxon>Agaricomycetes</taxon>
        <taxon>Agaricomycetidae</taxon>
        <taxon>Boletales</taxon>
        <taxon>Boletales incertae sedis</taxon>
        <taxon>Leucogyrophana</taxon>
    </lineage>
</organism>
<evidence type="ECO:0000313" key="1">
    <source>
        <dbReference type="EMBL" id="KAH7930433.1"/>
    </source>
</evidence>
<protein>
    <submittedName>
        <fullName evidence="1">Uncharacterized protein</fullName>
    </submittedName>
</protein>
<dbReference type="Proteomes" id="UP000790709">
    <property type="component" value="Unassembled WGS sequence"/>
</dbReference>
<evidence type="ECO:0000313" key="2">
    <source>
        <dbReference type="Proteomes" id="UP000790709"/>
    </source>
</evidence>
<sequence>MLFKAIATAALLVILPANAIPTPRSSLHGYPFVLSIYSQYDLQTQGGSSENFYEPFRTRDTNGAKVCLNFVDDGTVDMNDKMRSFWFQPRVDSSHMEVRFYQNVNCKGEMYLKRTGESKVNNVITASRDGGARYSSSALVIHHGSNPGI</sequence>
<name>A0ACB8C131_9AGAM</name>
<reference evidence="1" key="1">
    <citation type="journal article" date="2021" name="New Phytol.">
        <title>Evolutionary innovations through gain and loss of genes in the ectomycorrhizal Boletales.</title>
        <authorList>
            <person name="Wu G."/>
            <person name="Miyauchi S."/>
            <person name="Morin E."/>
            <person name="Kuo A."/>
            <person name="Drula E."/>
            <person name="Varga T."/>
            <person name="Kohler A."/>
            <person name="Feng B."/>
            <person name="Cao Y."/>
            <person name="Lipzen A."/>
            <person name="Daum C."/>
            <person name="Hundley H."/>
            <person name="Pangilinan J."/>
            <person name="Johnson J."/>
            <person name="Barry K."/>
            <person name="LaButti K."/>
            <person name="Ng V."/>
            <person name="Ahrendt S."/>
            <person name="Min B."/>
            <person name="Choi I.G."/>
            <person name="Park H."/>
            <person name="Plett J.M."/>
            <person name="Magnuson J."/>
            <person name="Spatafora J.W."/>
            <person name="Nagy L.G."/>
            <person name="Henrissat B."/>
            <person name="Grigoriev I.V."/>
            <person name="Yang Z.L."/>
            <person name="Xu J."/>
            <person name="Martin F.M."/>
        </authorList>
    </citation>
    <scope>NUCLEOTIDE SEQUENCE</scope>
    <source>
        <strain evidence="1">KUC20120723A-06</strain>
    </source>
</reference>
<dbReference type="EMBL" id="MU266332">
    <property type="protein sequence ID" value="KAH7930433.1"/>
    <property type="molecule type" value="Genomic_DNA"/>
</dbReference>
<keyword evidence="2" id="KW-1185">Reference proteome</keyword>
<comment type="caution">
    <text evidence="1">The sequence shown here is derived from an EMBL/GenBank/DDBJ whole genome shotgun (WGS) entry which is preliminary data.</text>
</comment>
<gene>
    <name evidence="1" type="ORF">BV22DRAFT_1124937</name>
</gene>